<feature type="non-terminal residue" evidence="2">
    <location>
        <position position="1"/>
    </location>
</feature>
<organism evidence="2 3">
    <name type="scientific">Brassica napus</name>
    <name type="common">Rape</name>
    <dbReference type="NCBI Taxonomy" id="3708"/>
    <lineage>
        <taxon>Eukaryota</taxon>
        <taxon>Viridiplantae</taxon>
        <taxon>Streptophyta</taxon>
        <taxon>Embryophyta</taxon>
        <taxon>Tracheophyta</taxon>
        <taxon>Spermatophyta</taxon>
        <taxon>Magnoliopsida</taxon>
        <taxon>eudicotyledons</taxon>
        <taxon>Gunneridae</taxon>
        <taxon>Pentapetalae</taxon>
        <taxon>rosids</taxon>
        <taxon>malvids</taxon>
        <taxon>Brassicales</taxon>
        <taxon>Brassicaceae</taxon>
        <taxon>Brassiceae</taxon>
        <taxon>Brassica</taxon>
    </lineage>
</organism>
<evidence type="ECO:0000313" key="2">
    <source>
        <dbReference type="EMBL" id="KAH0922620.1"/>
    </source>
</evidence>
<comment type="caution">
    <text evidence="2">The sequence shown here is derived from an EMBL/GenBank/DDBJ whole genome shotgun (WGS) entry which is preliminary data.</text>
</comment>
<dbReference type="Proteomes" id="UP000824890">
    <property type="component" value="Unassembled WGS sequence"/>
</dbReference>
<evidence type="ECO:0000256" key="1">
    <source>
        <dbReference type="SAM" id="MobiDB-lite"/>
    </source>
</evidence>
<keyword evidence="3" id="KW-1185">Reference proteome</keyword>
<gene>
    <name evidence="2" type="ORF">HID58_022638</name>
</gene>
<feature type="region of interest" description="Disordered" evidence="1">
    <location>
        <begin position="17"/>
        <end position="38"/>
    </location>
</feature>
<reference evidence="2 3" key="1">
    <citation type="submission" date="2021-05" db="EMBL/GenBank/DDBJ databases">
        <title>Genome Assembly of Synthetic Allotetraploid Brassica napus Reveals Homoeologous Exchanges between Subgenomes.</title>
        <authorList>
            <person name="Davis J.T."/>
        </authorList>
    </citation>
    <scope>NUCLEOTIDE SEQUENCE [LARGE SCALE GENOMIC DNA]</scope>
    <source>
        <strain evidence="3">cv. Da-Ae</strain>
        <tissue evidence="2">Seedling</tissue>
    </source>
</reference>
<sequence length="74" mass="8193">SVLPVPDNSEVTELAGDLSGMNLYPPTTRGPPGTPKKQWFFSRDEKIMKRIRMTTLCSRCKGVGHNKATCKEAI</sequence>
<proteinExistence type="predicted"/>
<name>A0ABQ8CZU5_BRANA</name>
<dbReference type="EMBL" id="JAGKQM010000006">
    <property type="protein sequence ID" value="KAH0922620.1"/>
    <property type="molecule type" value="Genomic_DNA"/>
</dbReference>
<evidence type="ECO:0000313" key="3">
    <source>
        <dbReference type="Proteomes" id="UP000824890"/>
    </source>
</evidence>
<accession>A0ABQ8CZU5</accession>
<protein>
    <submittedName>
        <fullName evidence="2">Uncharacterized protein</fullName>
    </submittedName>
</protein>